<protein>
    <submittedName>
        <fullName evidence="2">Uncharacterized protein</fullName>
    </submittedName>
</protein>
<accession>A0A2T3AI73</accession>
<proteinExistence type="predicted"/>
<dbReference type="InParanoid" id="A0A2T3AI73"/>
<reference evidence="2 3" key="1">
    <citation type="journal article" date="2018" name="Mycol. Prog.">
        <title>Coniella lustricola, a new species from submerged detritus.</title>
        <authorList>
            <person name="Raudabaugh D.B."/>
            <person name="Iturriaga T."/>
            <person name="Carver A."/>
            <person name="Mondo S."/>
            <person name="Pangilinan J."/>
            <person name="Lipzen A."/>
            <person name="He G."/>
            <person name="Amirebrahimi M."/>
            <person name="Grigoriev I.V."/>
            <person name="Miller A.N."/>
        </authorList>
    </citation>
    <scope>NUCLEOTIDE SEQUENCE [LARGE SCALE GENOMIC DNA]</scope>
    <source>
        <strain evidence="2 3">B22-T-1</strain>
    </source>
</reference>
<dbReference type="EMBL" id="KZ678386">
    <property type="protein sequence ID" value="PSR99095.1"/>
    <property type="molecule type" value="Genomic_DNA"/>
</dbReference>
<organism evidence="2 3">
    <name type="scientific">Coniella lustricola</name>
    <dbReference type="NCBI Taxonomy" id="2025994"/>
    <lineage>
        <taxon>Eukaryota</taxon>
        <taxon>Fungi</taxon>
        <taxon>Dikarya</taxon>
        <taxon>Ascomycota</taxon>
        <taxon>Pezizomycotina</taxon>
        <taxon>Sordariomycetes</taxon>
        <taxon>Sordariomycetidae</taxon>
        <taxon>Diaporthales</taxon>
        <taxon>Schizoparmaceae</taxon>
        <taxon>Coniella</taxon>
    </lineage>
</organism>
<evidence type="ECO:0000313" key="2">
    <source>
        <dbReference type="EMBL" id="PSR99095.1"/>
    </source>
</evidence>
<dbReference type="Proteomes" id="UP000241462">
    <property type="component" value="Unassembled WGS sequence"/>
</dbReference>
<gene>
    <name evidence="2" type="ORF">BD289DRAFT_424582</name>
</gene>
<sequence length="187" mass="20940">MRRSSWRQETLTERSRPGQGLATVTQQRAATAKSGVWSTGGQQERCARESVLERDQDQSKARRYTAMSTLERAIDRWRVVAVGLSTGAVRPEGAEGHVLCRGTDRMRERARVCCQPEGGRICENALAGARWLQADLGQGWRREVVEEREEDDRQVEPRGGRDGKVETGAKCRWTGHSGSRLSQQNCS</sequence>
<dbReference type="AlphaFoldDB" id="A0A2T3AI73"/>
<keyword evidence="3" id="KW-1185">Reference proteome</keyword>
<feature type="region of interest" description="Disordered" evidence="1">
    <location>
        <begin position="1"/>
        <end position="52"/>
    </location>
</feature>
<feature type="compositionally biased region" description="Polar residues" evidence="1">
    <location>
        <begin position="176"/>
        <end position="187"/>
    </location>
</feature>
<name>A0A2T3AI73_9PEZI</name>
<feature type="compositionally biased region" description="Basic and acidic residues" evidence="1">
    <location>
        <begin position="154"/>
        <end position="169"/>
    </location>
</feature>
<evidence type="ECO:0000256" key="1">
    <source>
        <dbReference type="SAM" id="MobiDB-lite"/>
    </source>
</evidence>
<evidence type="ECO:0000313" key="3">
    <source>
        <dbReference type="Proteomes" id="UP000241462"/>
    </source>
</evidence>
<feature type="region of interest" description="Disordered" evidence="1">
    <location>
        <begin position="146"/>
        <end position="187"/>
    </location>
</feature>